<feature type="domain" description="DDE Tnp4" evidence="8">
    <location>
        <begin position="191"/>
        <end position="269"/>
    </location>
</feature>
<accession>A0A226DXC3</accession>
<sequence>MDINELYFSDNEENNPQPRVYRPRVNFDERFISDFQFREKFRLRRAEAEFIVEKIGQNLINSEKNMALTPRQQLLVALHWLGCGSPYHCVADMHGIGKSTVCRIVRRVVDSTIEIMFQDIVHWPDNTDDIAQEFLRIGGFPSVAGCVDGTLIKIDSPNINEEQFVDRHGNHSLNCMNVCDRFDGGWRPFADAVILGDSGYPLKSWLMTPMLDATNDIAEIRYNRCHKGTRRIVECAIGIVKERFPCLNMMRLQPVMAAKVVMACMTFHNIASRDDFEYILPNELPPIDRNPDLQLPYEPSGVARQQQLVNYFRY</sequence>
<name>A0A226DXC3_FOLCA</name>
<evidence type="ECO:0000256" key="2">
    <source>
        <dbReference type="ARBA" id="ARBA00004123"/>
    </source>
</evidence>
<dbReference type="Pfam" id="PF13359">
    <property type="entry name" value="DDE_Tnp_4"/>
    <property type="match status" value="1"/>
</dbReference>
<dbReference type="GO" id="GO:0004518">
    <property type="term" value="F:nuclease activity"/>
    <property type="evidence" value="ECO:0007669"/>
    <property type="project" value="UniProtKB-KW"/>
</dbReference>
<organism evidence="9 10">
    <name type="scientific">Folsomia candida</name>
    <name type="common">Springtail</name>
    <dbReference type="NCBI Taxonomy" id="158441"/>
    <lineage>
        <taxon>Eukaryota</taxon>
        <taxon>Metazoa</taxon>
        <taxon>Ecdysozoa</taxon>
        <taxon>Arthropoda</taxon>
        <taxon>Hexapoda</taxon>
        <taxon>Collembola</taxon>
        <taxon>Entomobryomorpha</taxon>
        <taxon>Isotomoidea</taxon>
        <taxon>Isotomidae</taxon>
        <taxon>Proisotominae</taxon>
        <taxon>Folsomia</taxon>
    </lineage>
</organism>
<protein>
    <submittedName>
        <fullName evidence="9">Putative nuclease HARBI1</fullName>
    </submittedName>
</protein>
<evidence type="ECO:0000256" key="3">
    <source>
        <dbReference type="ARBA" id="ARBA00006958"/>
    </source>
</evidence>
<dbReference type="PANTHER" id="PTHR22930:SF85">
    <property type="entry name" value="GH03217P-RELATED"/>
    <property type="match status" value="1"/>
</dbReference>
<evidence type="ECO:0000256" key="5">
    <source>
        <dbReference type="ARBA" id="ARBA00022723"/>
    </source>
</evidence>
<reference evidence="9 10" key="1">
    <citation type="submission" date="2015-12" db="EMBL/GenBank/DDBJ databases">
        <title>The genome of Folsomia candida.</title>
        <authorList>
            <person name="Faddeeva A."/>
            <person name="Derks M.F."/>
            <person name="Anvar Y."/>
            <person name="Smit S."/>
            <person name="Van Straalen N."/>
            <person name="Roelofs D."/>
        </authorList>
    </citation>
    <scope>NUCLEOTIDE SEQUENCE [LARGE SCALE GENOMIC DNA]</scope>
    <source>
        <strain evidence="9 10">VU population</strain>
        <tissue evidence="9">Whole body</tissue>
    </source>
</reference>
<dbReference type="InterPro" id="IPR027806">
    <property type="entry name" value="HARBI1_dom"/>
</dbReference>
<dbReference type="AlphaFoldDB" id="A0A226DXC3"/>
<dbReference type="PANTHER" id="PTHR22930">
    <property type="match status" value="1"/>
</dbReference>
<evidence type="ECO:0000256" key="6">
    <source>
        <dbReference type="ARBA" id="ARBA00022801"/>
    </source>
</evidence>
<evidence type="ECO:0000256" key="1">
    <source>
        <dbReference type="ARBA" id="ARBA00001968"/>
    </source>
</evidence>
<comment type="cofactor">
    <cofactor evidence="1">
        <name>a divalent metal cation</name>
        <dbReference type="ChEBI" id="CHEBI:60240"/>
    </cofactor>
</comment>
<keyword evidence="5" id="KW-0479">Metal-binding</keyword>
<comment type="similarity">
    <text evidence="3">Belongs to the HARBI1 family.</text>
</comment>
<keyword evidence="6" id="KW-0378">Hydrolase</keyword>
<dbReference type="EMBL" id="LNIX01000010">
    <property type="protein sequence ID" value="OXA49678.1"/>
    <property type="molecule type" value="Genomic_DNA"/>
</dbReference>
<evidence type="ECO:0000313" key="9">
    <source>
        <dbReference type="EMBL" id="OXA49678.1"/>
    </source>
</evidence>
<dbReference type="OMA" id="DSTIEIM"/>
<evidence type="ECO:0000259" key="8">
    <source>
        <dbReference type="Pfam" id="PF13359"/>
    </source>
</evidence>
<comment type="subcellular location">
    <subcellularLocation>
        <location evidence="2">Nucleus</location>
    </subcellularLocation>
</comment>
<dbReference type="GO" id="GO:0016787">
    <property type="term" value="F:hydrolase activity"/>
    <property type="evidence" value="ECO:0007669"/>
    <property type="project" value="UniProtKB-KW"/>
</dbReference>
<proteinExistence type="inferred from homology"/>
<gene>
    <name evidence="9" type="ORF">Fcan01_15336</name>
</gene>
<keyword evidence="4" id="KW-0540">Nuclease</keyword>
<keyword evidence="7" id="KW-0539">Nucleus</keyword>
<dbReference type="Proteomes" id="UP000198287">
    <property type="component" value="Unassembled WGS sequence"/>
</dbReference>
<evidence type="ECO:0000313" key="10">
    <source>
        <dbReference type="Proteomes" id="UP000198287"/>
    </source>
</evidence>
<evidence type="ECO:0000256" key="7">
    <source>
        <dbReference type="ARBA" id="ARBA00023242"/>
    </source>
</evidence>
<dbReference type="GO" id="GO:0005634">
    <property type="term" value="C:nucleus"/>
    <property type="evidence" value="ECO:0007669"/>
    <property type="project" value="UniProtKB-SubCell"/>
</dbReference>
<dbReference type="OrthoDB" id="7998387at2759"/>
<dbReference type="InterPro" id="IPR045249">
    <property type="entry name" value="HARBI1-like"/>
</dbReference>
<dbReference type="GO" id="GO:0046872">
    <property type="term" value="F:metal ion binding"/>
    <property type="evidence" value="ECO:0007669"/>
    <property type="project" value="UniProtKB-KW"/>
</dbReference>
<evidence type="ECO:0000256" key="4">
    <source>
        <dbReference type="ARBA" id="ARBA00022722"/>
    </source>
</evidence>
<comment type="caution">
    <text evidence="9">The sequence shown here is derived from an EMBL/GenBank/DDBJ whole genome shotgun (WGS) entry which is preliminary data.</text>
</comment>
<keyword evidence="10" id="KW-1185">Reference proteome</keyword>